<feature type="compositionally biased region" description="Basic and acidic residues" evidence="2">
    <location>
        <begin position="546"/>
        <end position="559"/>
    </location>
</feature>
<dbReference type="STRING" id="576137.A0A1L7WHA5"/>
<dbReference type="PANTHER" id="PTHR11567:SF127">
    <property type="entry name" value="HISTIDINE ACID PHOSPHATASE"/>
    <property type="match status" value="1"/>
</dbReference>
<dbReference type="PANTHER" id="PTHR11567">
    <property type="entry name" value="ACID PHOSPHATASE-RELATED"/>
    <property type="match status" value="1"/>
</dbReference>
<keyword evidence="4" id="KW-0732">Signal</keyword>
<dbReference type="Gene3D" id="3.40.50.1240">
    <property type="entry name" value="Phosphoglycerate mutase-like"/>
    <property type="match status" value="1"/>
</dbReference>
<dbReference type="SUPFAM" id="SSF53254">
    <property type="entry name" value="Phosphoglycerate mutase-like"/>
    <property type="match status" value="1"/>
</dbReference>
<keyword evidence="3" id="KW-0812">Transmembrane</keyword>
<feature type="region of interest" description="Disordered" evidence="2">
    <location>
        <begin position="537"/>
        <end position="592"/>
    </location>
</feature>
<reference evidence="5 6" key="1">
    <citation type="submission" date="2016-03" db="EMBL/GenBank/DDBJ databases">
        <authorList>
            <person name="Ploux O."/>
        </authorList>
    </citation>
    <scope>NUCLEOTIDE SEQUENCE [LARGE SCALE GENOMIC DNA]</scope>
    <source>
        <strain evidence="5 6">UAMH 11012</strain>
    </source>
</reference>
<evidence type="ECO:0000313" key="5">
    <source>
        <dbReference type="EMBL" id="CZR52153.1"/>
    </source>
</evidence>
<feature type="transmembrane region" description="Helical" evidence="3">
    <location>
        <begin position="451"/>
        <end position="477"/>
    </location>
</feature>
<sequence length="592" mass="64020">MAPALRFTALLSLSATTLAQTTQVTWAAVAFTYHGEKIPDLHSSPYYLTPYGANQLLNAGQVVRERYISPPTNGSLQTSSAVVNGIETVAIDNSQLYILAPDDTPTSQSAIAFMQGLYPQRTGVTFDQQDTMADGVLVQYPLDGYQYPAIATVSDLDFNYLWVAGSTGCTTNEIAAVETLYTETFTEEVQATSSFYESMNSTVFYGLPTEILNYGNAWELYEYALYQYNHNSTFYNSTVFTLSDLERLYTLASAQQWTFNTPSQDSTIQAMAGRTLAAKVLEQFSHNIASNGVTDKLNLLFGSYEPFLAFFALSNLSTGPSAGRFNSLPLHGSTMVFELFSYATPTANGNMSAPFPAISDLRVRFLYRNGTDDSDALIEYALFGRGNSEADMSWTDFAQDMGQFSLNDLVDWCTACNTASLFCEALEESQNTNSSGSCPKSASERSGISPAIGGVIGATVTIAGMIIVAAILMLFGFRLEQRGDRNHKAAGDLGVLKRSGSGNGGFKGAEKLASDTDLRLKSGAGASIVRHERVGSWELNESPTSPDRKHGSLDKEIESGRVTSTADYGRHSEDGLGGVNPFGDPVKALDQV</sequence>
<accession>A0A1L7WHA5</accession>
<name>A0A1L7WHA5_9HELO</name>
<evidence type="ECO:0000256" key="2">
    <source>
        <dbReference type="SAM" id="MobiDB-lite"/>
    </source>
</evidence>
<dbReference type="Pfam" id="PF00328">
    <property type="entry name" value="His_Phos_2"/>
    <property type="match status" value="1"/>
</dbReference>
<evidence type="ECO:0000256" key="4">
    <source>
        <dbReference type="SAM" id="SignalP"/>
    </source>
</evidence>
<evidence type="ECO:0000256" key="3">
    <source>
        <dbReference type="SAM" id="Phobius"/>
    </source>
</evidence>
<keyword evidence="3" id="KW-1133">Transmembrane helix</keyword>
<proteinExistence type="inferred from homology"/>
<keyword evidence="6" id="KW-1185">Reference proteome</keyword>
<protein>
    <recommendedName>
        <fullName evidence="7">Histidine acid phosphatase</fullName>
    </recommendedName>
</protein>
<dbReference type="AlphaFoldDB" id="A0A1L7WHA5"/>
<dbReference type="OrthoDB" id="258392at2759"/>
<dbReference type="InterPro" id="IPR000560">
    <property type="entry name" value="His_Pase_clade-2"/>
</dbReference>
<evidence type="ECO:0000256" key="1">
    <source>
        <dbReference type="ARBA" id="ARBA00005375"/>
    </source>
</evidence>
<dbReference type="InterPro" id="IPR050645">
    <property type="entry name" value="Histidine_acid_phosphatase"/>
</dbReference>
<keyword evidence="3" id="KW-0472">Membrane</keyword>
<dbReference type="EMBL" id="FJOG01000002">
    <property type="protein sequence ID" value="CZR52153.1"/>
    <property type="molecule type" value="Genomic_DNA"/>
</dbReference>
<evidence type="ECO:0000313" key="6">
    <source>
        <dbReference type="Proteomes" id="UP000184330"/>
    </source>
</evidence>
<dbReference type="InterPro" id="IPR029033">
    <property type="entry name" value="His_PPase_superfam"/>
</dbReference>
<dbReference type="Proteomes" id="UP000184330">
    <property type="component" value="Unassembled WGS sequence"/>
</dbReference>
<gene>
    <name evidence="5" type="ORF">PAC_02030</name>
</gene>
<comment type="similarity">
    <text evidence="1">Belongs to the histidine acid phosphatase family.</text>
</comment>
<organism evidence="5 6">
    <name type="scientific">Phialocephala subalpina</name>
    <dbReference type="NCBI Taxonomy" id="576137"/>
    <lineage>
        <taxon>Eukaryota</taxon>
        <taxon>Fungi</taxon>
        <taxon>Dikarya</taxon>
        <taxon>Ascomycota</taxon>
        <taxon>Pezizomycotina</taxon>
        <taxon>Leotiomycetes</taxon>
        <taxon>Helotiales</taxon>
        <taxon>Mollisiaceae</taxon>
        <taxon>Phialocephala</taxon>
        <taxon>Phialocephala fortinii species complex</taxon>
    </lineage>
</organism>
<evidence type="ECO:0008006" key="7">
    <source>
        <dbReference type="Google" id="ProtNLM"/>
    </source>
</evidence>
<feature type="signal peptide" evidence="4">
    <location>
        <begin position="1"/>
        <end position="19"/>
    </location>
</feature>
<feature type="chain" id="PRO_5013335698" description="Histidine acid phosphatase" evidence="4">
    <location>
        <begin position="20"/>
        <end position="592"/>
    </location>
</feature>
<dbReference type="GO" id="GO:0016791">
    <property type="term" value="F:phosphatase activity"/>
    <property type="evidence" value="ECO:0007669"/>
    <property type="project" value="TreeGrafter"/>
</dbReference>